<proteinExistence type="predicted"/>
<name>E0IE08_9BACL</name>
<evidence type="ECO:0000313" key="1">
    <source>
        <dbReference type="EMBL" id="EFM09362.1"/>
    </source>
</evidence>
<evidence type="ECO:0008006" key="3">
    <source>
        <dbReference type="Google" id="ProtNLM"/>
    </source>
</evidence>
<dbReference type="AlphaFoldDB" id="E0IE08"/>
<dbReference type="EMBL" id="AEDD01000011">
    <property type="protein sequence ID" value="EFM09362.1"/>
    <property type="molecule type" value="Genomic_DNA"/>
</dbReference>
<sequence length="96" mass="10978">MSPQRGTKLKEKYGKFIELTSGDGSETAYRIMSEFQLGEHYYAALQSEAMREEGEVEMLRLVVGGEELQLENIESDEEWETAAEAYDTLCFDEHDS</sequence>
<keyword evidence="2" id="KW-1185">Reference proteome</keyword>
<dbReference type="InterPro" id="IPR009711">
    <property type="entry name" value="UPF0473"/>
</dbReference>
<dbReference type="Pfam" id="PF06949">
    <property type="entry name" value="DUF1292"/>
    <property type="match status" value="1"/>
</dbReference>
<accession>E0IE08</accession>
<organism evidence="1 2">
    <name type="scientific">Paenibacillus curdlanolyticus YK9</name>
    <dbReference type="NCBI Taxonomy" id="717606"/>
    <lineage>
        <taxon>Bacteria</taxon>
        <taxon>Bacillati</taxon>
        <taxon>Bacillota</taxon>
        <taxon>Bacilli</taxon>
        <taxon>Bacillales</taxon>
        <taxon>Paenibacillaceae</taxon>
        <taxon>Paenibacillus</taxon>
    </lineage>
</organism>
<dbReference type="OrthoDB" id="2990381at2"/>
<dbReference type="Proteomes" id="UP000005387">
    <property type="component" value="Unassembled WGS sequence"/>
</dbReference>
<reference evidence="1 2" key="1">
    <citation type="submission" date="2010-07" db="EMBL/GenBank/DDBJ databases">
        <title>The draft genome of Paenibacillus curdlanolyticus YK9.</title>
        <authorList>
            <consortium name="US DOE Joint Genome Institute (JGI-PGF)"/>
            <person name="Lucas S."/>
            <person name="Copeland A."/>
            <person name="Lapidus A."/>
            <person name="Cheng J.-F."/>
            <person name="Bruce D."/>
            <person name="Goodwin L."/>
            <person name="Pitluck S."/>
            <person name="Land M.L."/>
            <person name="Hauser L."/>
            <person name="Chang Y.-J."/>
            <person name="Jeffries C."/>
            <person name="Anderson I.J."/>
            <person name="Johnson E."/>
            <person name="Loganathan U."/>
            <person name="Mulhopadhyay B."/>
            <person name="Kyrpides N."/>
            <person name="Woyke T.J."/>
        </authorList>
    </citation>
    <scope>NUCLEOTIDE SEQUENCE [LARGE SCALE GENOMIC DNA]</scope>
    <source>
        <strain evidence="1 2">YK9</strain>
    </source>
</reference>
<gene>
    <name evidence="1" type="ORF">PaecuDRAFT_3899</name>
</gene>
<evidence type="ECO:0000313" key="2">
    <source>
        <dbReference type="Proteomes" id="UP000005387"/>
    </source>
</evidence>
<protein>
    <recommendedName>
        <fullName evidence="3">DUF1292 domain-containing protein</fullName>
    </recommendedName>
</protein>
<dbReference type="STRING" id="717606.PaecuDRAFT_3899"/>